<comment type="caution">
    <text evidence="16">The sequence shown here is derived from an EMBL/GenBank/DDBJ whole genome shotgun (WGS) entry which is preliminary data.</text>
</comment>
<evidence type="ECO:0000256" key="12">
    <source>
        <dbReference type="ARBA" id="ARBA00048548"/>
    </source>
</evidence>
<keyword evidence="6" id="KW-0378">Hydrolase</keyword>
<evidence type="ECO:0000256" key="7">
    <source>
        <dbReference type="ARBA" id="ARBA00022989"/>
    </source>
</evidence>
<comment type="subcellular location">
    <subcellularLocation>
        <location evidence="1">Mitochondrion membrane</location>
        <topology evidence="1">Multi-pass membrane protein</topology>
    </subcellularLocation>
    <subcellularLocation>
        <location evidence="2">Mitochondrion outer membrane</location>
    </subcellularLocation>
</comment>
<dbReference type="PROSITE" id="PS51718">
    <property type="entry name" value="G_DYNAMIN_2"/>
    <property type="match status" value="1"/>
</dbReference>
<keyword evidence="10" id="KW-0342">GTP-binding</keyword>
<evidence type="ECO:0000256" key="11">
    <source>
        <dbReference type="ARBA" id="ARBA00023136"/>
    </source>
</evidence>
<dbReference type="SUPFAM" id="SSF52540">
    <property type="entry name" value="P-loop containing nucleoside triphosphate hydrolases"/>
    <property type="match status" value="1"/>
</dbReference>
<evidence type="ECO:0000256" key="1">
    <source>
        <dbReference type="ARBA" id="ARBA00004225"/>
    </source>
</evidence>
<evidence type="ECO:0000256" key="13">
    <source>
        <dbReference type="SAM" id="MobiDB-lite"/>
    </source>
</evidence>
<proteinExistence type="predicted"/>
<name>A0A507DFM1_9FUNG</name>
<feature type="transmembrane region" description="Helical" evidence="14">
    <location>
        <begin position="725"/>
        <end position="745"/>
    </location>
</feature>
<protein>
    <recommendedName>
        <fullName evidence="15">Dynamin-type G domain-containing protein</fullName>
    </recommendedName>
</protein>
<dbReference type="PANTHER" id="PTHR10465">
    <property type="entry name" value="TRANSMEMBRANE GTPASE FZO1"/>
    <property type="match status" value="1"/>
</dbReference>
<dbReference type="PANTHER" id="PTHR10465:SF0">
    <property type="entry name" value="SARCALUMENIN"/>
    <property type="match status" value="1"/>
</dbReference>
<feature type="compositionally biased region" description="Pro residues" evidence="13">
    <location>
        <begin position="92"/>
        <end position="103"/>
    </location>
</feature>
<keyword evidence="5" id="KW-1000">Mitochondrion outer membrane</keyword>
<dbReference type="OrthoDB" id="9984778at2759"/>
<evidence type="ECO:0000313" key="17">
    <source>
        <dbReference type="Proteomes" id="UP000320475"/>
    </source>
</evidence>
<keyword evidence="3 14" id="KW-0812">Transmembrane</keyword>
<keyword evidence="9" id="KW-0496">Mitochondrion</keyword>
<organism evidence="16 17">
    <name type="scientific">Synchytrium endobioticum</name>
    <dbReference type="NCBI Taxonomy" id="286115"/>
    <lineage>
        <taxon>Eukaryota</taxon>
        <taxon>Fungi</taxon>
        <taxon>Fungi incertae sedis</taxon>
        <taxon>Chytridiomycota</taxon>
        <taxon>Chytridiomycota incertae sedis</taxon>
        <taxon>Chytridiomycetes</taxon>
        <taxon>Synchytriales</taxon>
        <taxon>Synchytriaceae</taxon>
        <taxon>Synchytrium</taxon>
    </lineage>
</organism>
<dbReference type="Pfam" id="PF00350">
    <property type="entry name" value="Dynamin_N"/>
    <property type="match status" value="1"/>
</dbReference>
<evidence type="ECO:0000256" key="3">
    <source>
        <dbReference type="ARBA" id="ARBA00022692"/>
    </source>
</evidence>
<evidence type="ECO:0000256" key="9">
    <source>
        <dbReference type="ARBA" id="ARBA00023128"/>
    </source>
</evidence>
<comment type="catalytic activity">
    <reaction evidence="12">
        <text>GTP + H2O = GDP + phosphate + H(+)</text>
        <dbReference type="Rhea" id="RHEA:19669"/>
        <dbReference type="ChEBI" id="CHEBI:15377"/>
        <dbReference type="ChEBI" id="CHEBI:15378"/>
        <dbReference type="ChEBI" id="CHEBI:37565"/>
        <dbReference type="ChEBI" id="CHEBI:43474"/>
        <dbReference type="ChEBI" id="CHEBI:58189"/>
    </reaction>
</comment>
<feature type="domain" description="Dynamin-type G" evidence="15">
    <location>
        <begin position="233"/>
        <end position="506"/>
    </location>
</feature>
<feature type="compositionally biased region" description="Low complexity" evidence="13">
    <location>
        <begin position="1"/>
        <end position="29"/>
    </location>
</feature>
<keyword evidence="11 14" id="KW-0472">Membrane</keyword>
<dbReference type="Gene3D" id="3.40.50.300">
    <property type="entry name" value="P-loop containing nucleotide triphosphate hydrolases"/>
    <property type="match status" value="1"/>
</dbReference>
<dbReference type="GO" id="GO:0003924">
    <property type="term" value="F:GTPase activity"/>
    <property type="evidence" value="ECO:0007669"/>
    <property type="project" value="InterPro"/>
</dbReference>
<evidence type="ECO:0000313" key="16">
    <source>
        <dbReference type="EMBL" id="TPX50489.1"/>
    </source>
</evidence>
<dbReference type="GO" id="GO:0008053">
    <property type="term" value="P:mitochondrial fusion"/>
    <property type="evidence" value="ECO:0007669"/>
    <property type="project" value="TreeGrafter"/>
</dbReference>
<evidence type="ECO:0000256" key="8">
    <source>
        <dbReference type="ARBA" id="ARBA00023054"/>
    </source>
</evidence>
<evidence type="ECO:0000256" key="4">
    <source>
        <dbReference type="ARBA" id="ARBA00022741"/>
    </source>
</evidence>
<accession>A0A507DFM1</accession>
<dbReference type="InterPro" id="IPR045063">
    <property type="entry name" value="Dynamin_N"/>
</dbReference>
<evidence type="ECO:0000256" key="14">
    <source>
        <dbReference type="SAM" id="Phobius"/>
    </source>
</evidence>
<dbReference type="AlphaFoldDB" id="A0A507DFM1"/>
<dbReference type="GO" id="GO:0005741">
    <property type="term" value="C:mitochondrial outer membrane"/>
    <property type="evidence" value="ECO:0007669"/>
    <property type="project" value="UniProtKB-SubCell"/>
</dbReference>
<dbReference type="Proteomes" id="UP000320475">
    <property type="component" value="Unassembled WGS sequence"/>
</dbReference>
<dbReference type="EMBL" id="QEAM01000017">
    <property type="protein sequence ID" value="TPX50489.1"/>
    <property type="molecule type" value="Genomic_DNA"/>
</dbReference>
<keyword evidence="8" id="KW-0175">Coiled coil</keyword>
<evidence type="ECO:0000256" key="5">
    <source>
        <dbReference type="ARBA" id="ARBA00022787"/>
    </source>
</evidence>
<feature type="region of interest" description="Disordered" evidence="13">
    <location>
        <begin position="1"/>
        <end position="38"/>
    </location>
</feature>
<sequence>MLSQAPLPKSSLTPTSSLLRPSSSASSTPCPTPPSLPEAQAMANSEAHFVHSRSQLLTSIHGISALLNDLLNSAAHTCAMSSSVVDSAVYTGPPPPPPPPPMSESPISNNSSTTCNSALCTRIFYLPRSAIKIRPPRRYGSYEDSSSNSSIPSSSSCPTTLSPSTSIPSPYEKLKVFEVDERAYLTARSPDLPSAVPNALHSATADDAIAPDVLLAEIAASLAHIDKLKARIMDTRSKLLVTGDLNAGKSTFINAVLKRHVVPHDQQPCTAVFCEVVDANQNHGVEEVHGIHNIEPYRIHDPSTYSRFDLNQLRDLVENNSFNFALLRAYVRDRRESDDSLLHNGLVDISLIDSPGLNIDQMKTTALFARQEEIDVIVFMVNAENHFTLSAKEFLSTAGKEKAYVFIVVNRFDQIERKDRCRRDVLDQIKQISPQTFADADSLVHFVSAKQRHLTNPDPVLLSDFDRLESRLRSFILEKRARSKLAPAKQYMINVLSDTYTFSSYTSFVLRNRVKHMTLELKQAEPAFSIMKHVKSKFLDPLDTLIDTASEQVQTNVALSLKALVDSMTPENVDHLVPHLEYPGFLGAYSYGRELVRCLLKLASDQVKRCEARARNDAIDRASAVYNAAAIAVPNLPPLDEASIRQVFEEEFATSAVTCSKASSLVLDSSDFFEPIAVSELIKEYVPGTIAVTLGAVGYAGMQWRIAHGLFRVGSSIGFANTIRIGFAAVAVSGLGYLVYMLNTLPKTIDRKITRKLRNHFHHLNFVNMHSARLGNAMRKSLRASLGKFKIQFLGIMQESEARQSGLEQLRNALEADALWWESIEHRVMIIKKSVEAVNLDDI</sequence>
<dbReference type="InterPro" id="IPR027094">
    <property type="entry name" value="Mitofusin_fam"/>
</dbReference>
<dbReference type="FunFam" id="3.40.50.300:FF:000638">
    <property type="entry name" value="Transmembrane GTPase Fzo1, putative"/>
    <property type="match status" value="1"/>
</dbReference>
<feature type="compositionally biased region" description="Low complexity" evidence="13">
    <location>
        <begin position="145"/>
        <end position="166"/>
    </location>
</feature>
<dbReference type="InterPro" id="IPR030381">
    <property type="entry name" value="G_DYNAMIN_dom"/>
</dbReference>
<dbReference type="GO" id="GO:0051646">
    <property type="term" value="P:mitochondrion localization"/>
    <property type="evidence" value="ECO:0007669"/>
    <property type="project" value="TreeGrafter"/>
</dbReference>
<evidence type="ECO:0000259" key="15">
    <source>
        <dbReference type="PROSITE" id="PS51718"/>
    </source>
</evidence>
<evidence type="ECO:0000256" key="10">
    <source>
        <dbReference type="ARBA" id="ARBA00023134"/>
    </source>
</evidence>
<evidence type="ECO:0000256" key="6">
    <source>
        <dbReference type="ARBA" id="ARBA00022801"/>
    </source>
</evidence>
<evidence type="ECO:0000256" key="2">
    <source>
        <dbReference type="ARBA" id="ARBA00004294"/>
    </source>
</evidence>
<gene>
    <name evidence="16" type="ORF">SeLEV6574_g00868</name>
</gene>
<dbReference type="GO" id="GO:0005525">
    <property type="term" value="F:GTP binding"/>
    <property type="evidence" value="ECO:0007669"/>
    <property type="project" value="UniProtKB-KW"/>
</dbReference>
<feature type="region of interest" description="Disordered" evidence="13">
    <location>
        <begin position="86"/>
        <end position="111"/>
    </location>
</feature>
<feature type="region of interest" description="Disordered" evidence="13">
    <location>
        <begin position="137"/>
        <end position="166"/>
    </location>
</feature>
<keyword evidence="7 14" id="KW-1133">Transmembrane helix</keyword>
<reference evidence="16 17" key="1">
    <citation type="journal article" date="2019" name="Sci. Rep.">
        <title>Comparative genomics of chytrid fungi reveal insights into the obligate biotrophic and pathogenic lifestyle of Synchytrium endobioticum.</title>
        <authorList>
            <person name="van de Vossenberg B.T.L.H."/>
            <person name="Warris S."/>
            <person name="Nguyen H.D.T."/>
            <person name="van Gent-Pelzer M.P.E."/>
            <person name="Joly D.L."/>
            <person name="van de Geest H.C."/>
            <person name="Bonants P.J.M."/>
            <person name="Smith D.S."/>
            <person name="Levesque C.A."/>
            <person name="van der Lee T.A.J."/>
        </authorList>
    </citation>
    <scope>NUCLEOTIDE SEQUENCE [LARGE SCALE GENOMIC DNA]</scope>
    <source>
        <strain evidence="16 17">LEV6574</strain>
    </source>
</reference>
<dbReference type="InterPro" id="IPR027417">
    <property type="entry name" value="P-loop_NTPase"/>
</dbReference>
<keyword evidence="4" id="KW-0547">Nucleotide-binding</keyword>